<dbReference type="GO" id="GO:0030638">
    <property type="term" value="P:polyketide metabolic process"/>
    <property type="evidence" value="ECO:0007669"/>
    <property type="project" value="InterPro"/>
</dbReference>
<reference evidence="2 3" key="1">
    <citation type="submission" date="2017-05" db="EMBL/GenBank/DDBJ databases">
        <authorList>
            <person name="Song R."/>
            <person name="Chenine A.L."/>
            <person name="Ruprecht R.M."/>
        </authorList>
    </citation>
    <scope>NUCLEOTIDE SEQUENCE [LARGE SCALE GENOMIC DNA]</scope>
    <source>
        <strain evidence="2 3">CECT 8663</strain>
    </source>
</reference>
<dbReference type="InterPro" id="IPR032710">
    <property type="entry name" value="NTF2-like_dom_sf"/>
</dbReference>
<dbReference type="RefSeq" id="WP_097803994.1">
    <property type="nucleotide sequence ID" value="NZ_FXYH01000004.1"/>
</dbReference>
<dbReference type="Pfam" id="PF07366">
    <property type="entry name" value="SnoaL"/>
    <property type="match status" value="1"/>
</dbReference>
<protein>
    <submittedName>
        <fullName evidence="2">SnoaL-like polyketide cyclase</fullName>
    </submittedName>
</protein>
<keyword evidence="3" id="KW-1185">Reference proteome</keyword>
<feature type="chain" id="PRO_5012511736" evidence="1">
    <location>
        <begin position="25"/>
        <end position="159"/>
    </location>
</feature>
<dbReference type="SUPFAM" id="SSF54427">
    <property type="entry name" value="NTF2-like"/>
    <property type="match status" value="1"/>
</dbReference>
<organism evidence="2 3">
    <name type="scientific">Pelagimonas varians</name>
    <dbReference type="NCBI Taxonomy" id="696760"/>
    <lineage>
        <taxon>Bacteria</taxon>
        <taxon>Pseudomonadati</taxon>
        <taxon>Pseudomonadota</taxon>
        <taxon>Alphaproteobacteria</taxon>
        <taxon>Rhodobacterales</taxon>
        <taxon>Roseobacteraceae</taxon>
        <taxon>Pelagimonas</taxon>
    </lineage>
</organism>
<dbReference type="InterPro" id="IPR009959">
    <property type="entry name" value="Cyclase_SnoaL-like"/>
</dbReference>
<dbReference type="PANTHER" id="PTHR38436:SF1">
    <property type="entry name" value="ESTER CYCLASE"/>
    <property type="match status" value="1"/>
</dbReference>
<accession>A0A238K9M6</accession>
<dbReference type="Gene3D" id="3.10.450.50">
    <property type="match status" value="1"/>
</dbReference>
<dbReference type="OrthoDB" id="9182871at2"/>
<dbReference type="AlphaFoldDB" id="A0A238K9M6"/>
<evidence type="ECO:0000256" key="1">
    <source>
        <dbReference type="SAM" id="SignalP"/>
    </source>
</evidence>
<sequence>MKTTHAILAAATIAASSIASSATADNSETVQTFYDLLSNPGSETHTAAFVEATADTWESVGDYSGENKGRDAFLGQVGGFAQLLPDLNWAIQDMHESGDFVTVRGRATGTPVAPFFGVDGEGRSFDIMTIDIHELADGKIVRSYHVEDWAGALQQLSGR</sequence>
<dbReference type="EMBL" id="FXYH01000004">
    <property type="protein sequence ID" value="SMX38676.1"/>
    <property type="molecule type" value="Genomic_DNA"/>
</dbReference>
<dbReference type="Proteomes" id="UP000220836">
    <property type="component" value="Unassembled WGS sequence"/>
</dbReference>
<evidence type="ECO:0000313" key="2">
    <source>
        <dbReference type="EMBL" id="SMX38676.1"/>
    </source>
</evidence>
<evidence type="ECO:0000313" key="3">
    <source>
        <dbReference type="Proteomes" id="UP000220836"/>
    </source>
</evidence>
<name>A0A238K9M6_9RHOB</name>
<proteinExistence type="predicted"/>
<gene>
    <name evidence="2" type="ORF">PEV8663_01485</name>
</gene>
<dbReference type="PANTHER" id="PTHR38436">
    <property type="entry name" value="POLYKETIDE CYCLASE SNOAL-LIKE DOMAIN"/>
    <property type="match status" value="1"/>
</dbReference>
<feature type="signal peptide" evidence="1">
    <location>
        <begin position="1"/>
        <end position="24"/>
    </location>
</feature>
<keyword evidence="1" id="KW-0732">Signal</keyword>